<sequence>MALLKKTRSAPYVVQSLADSNAEYGLRAGRLAELQTALSALRTEALALDRELGRTTAPAMRPSVAALLGDEIVDERTGKSTRLLELRRTIADHEAAIELQKARVNEAKGVATIAACQAAKPEYGRRVAALAAALEAVAGARADYQQLVTAFEAEDISWTRLGVFIPNFLGTQGDGHIERFIREAKEAGYVA</sequence>
<protein>
    <submittedName>
        <fullName evidence="1">Uncharacterized protein</fullName>
    </submittedName>
</protein>
<dbReference type="EMBL" id="CP104965">
    <property type="protein sequence ID" value="UXN70585.1"/>
    <property type="molecule type" value="Genomic_DNA"/>
</dbReference>
<organism evidence="1 2">
    <name type="scientific">Devosia neptuniae</name>
    <dbReference type="NCBI Taxonomy" id="191302"/>
    <lineage>
        <taxon>Bacteria</taxon>
        <taxon>Pseudomonadati</taxon>
        <taxon>Pseudomonadota</taxon>
        <taxon>Alphaproteobacteria</taxon>
        <taxon>Hyphomicrobiales</taxon>
        <taxon>Devosiaceae</taxon>
        <taxon>Devosia</taxon>
    </lineage>
</organism>
<accession>A0ABY6CEL2</accession>
<dbReference type="RefSeq" id="WP_262169707.1">
    <property type="nucleotide sequence ID" value="NZ_CP104965.1"/>
</dbReference>
<evidence type="ECO:0000313" key="2">
    <source>
        <dbReference type="Proteomes" id="UP001061862"/>
    </source>
</evidence>
<gene>
    <name evidence="1" type="ORF">N8A98_05165</name>
</gene>
<name>A0ABY6CEL2_9HYPH</name>
<evidence type="ECO:0000313" key="1">
    <source>
        <dbReference type="EMBL" id="UXN70585.1"/>
    </source>
</evidence>
<proteinExistence type="predicted"/>
<dbReference type="Proteomes" id="UP001061862">
    <property type="component" value="Chromosome"/>
</dbReference>
<keyword evidence="2" id="KW-1185">Reference proteome</keyword>
<reference evidence="1 2" key="1">
    <citation type="submission" date="2022-09" db="EMBL/GenBank/DDBJ databases">
        <title>Interaction between co-microsymbionts with complementary sets of symbiotic genes in legume-rhizobium systems.</title>
        <authorList>
            <person name="Safronova V."/>
            <person name="Sazanova A."/>
            <person name="Afonin A."/>
            <person name="Chirak E."/>
        </authorList>
    </citation>
    <scope>NUCLEOTIDE SEQUENCE [LARGE SCALE GENOMIC DNA]</scope>
    <source>
        <strain evidence="1 2">A18/4-1</strain>
    </source>
</reference>